<dbReference type="AlphaFoldDB" id="A0A511KE65"/>
<feature type="compositionally biased region" description="Acidic residues" evidence="1">
    <location>
        <begin position="347"/>
        <end position="364"/>
    </location>
</feature>
<dbReference type="GO" id="GO:0016853">
    <property type="term" value="F:isomerase activity"/>
    <property type="evidence" value="ECO:0007669"/>
    <property type="project" value="UniProtKB-KW"/>
</dbReference>
<name>A0A511KE65_RHOTO</name>
<gene>
    <name evidence="2" type="ORF">Rt10032_c06g2686</name>
</gene>
<feature type="compositionally biased region" description="Low complexity" evidence="1">
    <location>
        <begin position="482"/>
        <end position="492"/>
    </location>
</feature>
<accession>A0A511KE65</accession>
<evidence type="ECO:0000313" key="2">
    <source>
        <dbReference type="EMBL" id="GEM08669.1"/>
    </source>
</evidence>
<comment type="caution">
    <text evidence="2">The sequence shown here is derived from an EMBL/GenBank/DDBJ whole genome shotgun (WGS) entry which is preliminary data.</text>
</comment>
<evidence type="ECO:0000256" key="1">
    <source>
        <dbReference type="SAM" id="MobiDB-lite"/>
    </source>
</evidence>
<dbReference type="EMBL" id="BJWK01000006">
    <property type="protein sequence ID" value="GEM08669.1"/>
    <property type="molecule type" value="Genomic_DNA"/>
</dbReference>
<organism evidence="2 3">
    <name type="scientific">Rhodotorula toruloides</name>
    <name type="common">Yeast</name>
    <name type="synonym">Rhodosporidium toruloides</name>
    <dbReference type="NCBI Taxonomy" id="5286"/>
    <lineage>
        <taxon>Eukaryota</taxon>
        <taxon>Fungi</taxon>
        <taxon>Dikarya</taxon>
        <taxon>Basidiomycota</taxon>
        <taxon>Pucciniomycotina</taxon>
        <taxon>Microbotryomycetes</taxon>
        <taxon>Sporidiobolales</taxon>
        <taxon>Sporidiobolaceae</taxon>
        <taxon>Rhodotorula</taxon>
    </lineage>
</organism>
<dbReference type="Proteomes" id="UP000321518">
    <property type="component" value="Unassembled WGS sequence"/>
</dbReference>
<feature type="compositionally biased region" description="Low complexity" evidence="1">
    <location>
        <begin position="249"/>
        <end position="274"/>
    </location>
</feature>
<keyword evidence="2" id="KW-0413">Isomerase</keyword>
<feature type="compositionally biased region" description="Polar residues" evidence="1">
    <location>
        <begin position="306"/>
        <end position="316"/>
    </location>
</feature>
<feature type="compositionally biased region" description="Polar residues" evidence="1">
    <location>
        <begin position="499"/>
        <end position="520"/>
    </location>
</feature>
<feature type="region of interest" description="Disordered" evidence="1">
    <location>
        <begin position="236"/>
        <end position="368"/>
    </location>
</feature>
<evidence type="ECO:0000313" key="3">
    <source>
        <dbReference type="Proteomes" id="UP000321518"/>
    </source>
</evidence>
<feature type="region of interest" description="Disordered" evidence="1">
    <location>
        <begin position="482"/>
        <end position="520"/>
    </location>
</feature>
<protein>
    <submittedName>
        <fullName evidence="2">Ketol-acid reductoisomerase</fullName>
    </submittedName>
</protein>
<sequence>MDVDPASFDLPAESSFDNGPTSYASFDATNSMSCGAPRSRACSTASSVQSFASSAFSTWTPQDSPNTSAHGRVSLAGTLATKLVPSCTGEGFVVDAGMAGRVDVGWQELVDLLLDPATTSTLHPEHIVAQTAAYLRARLASAPGLKSAARSSAAIQSLDNGLDNFSFDAPDPSPPHPYVQPALVSGLTAEPTSYDFAQAQGLFGHVQPASGTRSSVSTTTYDSPALALPTPPAHFCAPSDFHTPPPLQRTFSTSSSRPSSLRSLSPPRAPSFRSAGERESFSARRRSHNLRQTSSPYPYPRPPPQHLQTAHLSASSLHEFAGPGYARPRVSGRDSEAYSEGGSSLNDYDEADDDYRDLNEDEEPGTAIPPELRKTWKRKTRRALRPLNRETETYVWNVERAQLSRVLPGEESVEGEVIVFPAGSCLPKLPLDPDDSADQRSLRSIDSRVSSFSASSRVSHGQAVYASGTVVQQEAWLDPYASTSGSARSTATELAPVQQHPQPHTLTADSMSTSFLSFDD</sequence>
<dbReference type="OrthoDB" id="2530249at2759"/>
<proteinExistence type="predicted"/>
<reference evidence="2 3" key="1">
    <citation type="submission" date="2019-07" db="EMBL/GenBank/DDBJ databases">
        <title>Rhodotorula toruloides NBRC10032 genome sequencing.</title>
        <authorList>
            <person name="Shida Y."/>
            <person name="Takaku H."/>
            <person name="Ogasawara W."/>
            <person name="Mori K."/>
        </authorList>
    </citation>
    <scope>NUCLEOTIDE SEQUENCE [LARGE SCALE GENOMIC DNA]</scope>
    <source>
        <strain evidence="2 3">NBRC10032</strain>
    </source>
</reference>